<dbReference type="InterPro" id="IPR010239">
    <property type="entry name" value="CHP02001"/>
</dbReference>
<evidence type="ECO:0000313" key="2">
    <source>
        <dbReference type="EMBL" id="ACL74177.1"/>
    </source>
</evidence>
<evidence type="ECO:0000256" key="1">
    <source>
        <dbReference type="SAM" id="SignalP"/>
    </source>
</evidence>
<dbReference type="Proteomes" id="UP000002383">
    <property type="component" value="Chromosome"/>
</dbReference>
<dbReference type="SUPFAM" id="SSF56935">
    <property type="entry name" value="Porins"/>
    <property type="match status" value="1"/>
</dbReference>
<keyword evidence="3" id="KW-1185">Reference proteome</keyword>
<organism evidence="2 3">
    <name type="scientific">Thioalkalivibrio sulfidiphilus (strain HL-EbGR7)</name>
    <dbReference type="NCBI Taxonomy" id="396588"/>
    <lineage>
        <taxon>Bacteria</taxon>
        <taxon>Pseudomonadati</taxon>
        <taxon>Pseudomonadota</taxon>
        <taxon>Gammaproteobacteria</taxon>
        <taxon>Chromatiales</taxon>
        <taxon>Ectothiorhodospiraceae</taxon>
        <taxon>Thioalkalivibrio</taxon>
    </lineage>
</organism>
<dbReference type="RefSeq" id="WP_012639639.1">
    <property type="nucleotide sequence ID" value="NC_011901.1"/>
</dbReference>
<evidence type="ECO:0008006" key="4">
    <source>
        <dbReference type="Google" id="ProtNLM"/>
    </source>
</evidence>
<dbReference type="eggNOG" id="ENOG50311I2">
    <property type="taxonomic scope" value="Bacteria"/>
</dbReference>
<dbReference type="OrthoDB" id="9793561at2"/>
<feature type="signal peptide" evidence="1">
    <location>
        <begin position="1"/>
        <end position="27"/>
    </location>
</feature>
<dbReference type="HOGENOM" id="CLU_074587_1_0_6"/>
<sequence length="208" mass="22477" precursor="true">MKMKHKVLSTAVASALALGALAPAAHATEVSAEIGAASMYYWRGFDLGGGAAVWGDLSVSASGFYAGIWTSSGDEALGTEYDLYVGYGTEIGDFGIDVSYATYVYPEVEISPGDVAELILGLSYGPAFLSYHYGLEDLEDYWYAMVGVNVGDFTLAYGQHEFEYSHVDVSYNYNDNLSFTLGLVVDDVDGEFNNDPKFVVSFSLPIEF</sequence>
<dbReference type="Pfam" id="PF09694">
    <property type="entry name" value="Gcw_chp"/>
    <property type="match status" value="1"/>
</dbReference>
<feature type="chain" id="PRO_5002872889" description="Histidine kinase" evidence="1">
    <location>
        <begin position="28"/>
        <end position="208"/>
    </location>
</feature>
<name>B8GQ30_THISH</name>
<accession>B8GQ30</accession>
<protein>
    <recommendedName>
        <fullName evidence="4">Histidine kinase</fullName>
    </recommendedName>
</protein>
<dbReference type="NCBIfam" id="TIGR02001">
    <property type="entry name" value="gcw_chp"/>
    <property type="match status" value="1"/>
</dbReference>
<proteinExistence type="predicted"/>
<keyword evidence="1" id="KW-0732">Signal</keyword>
<gene>
    <name evidence="2" type="ordered locus">Tgr7_3108</name>
</gene>
<evidence type="ECO:0000313" key="3">
    <source>
        <dbReference type="Proteomes" id="UP000002383"/>
    </source>
</evidence>
<reference evidence="2 3" key="1">
    <citation type="journal article" date="2011" name="Stand. Genomic Sci.">
        <title>Complete genome sequence of 'Thioalkalivibrio sulfidophilus' HL-EbGr7.</title>
        <authorList>
            <person name="Muyzer G."/>
            <person name="Sorokin D.Y."/>
            <person name="Mavromatis K."/>
            <person name="Lapidus A."/>
            <person name="Clum A."/>
            <person name="Ivanova N."/>
            <person name="Pati A."/>
            <person name="d'Haeseleer P."/>
            <person name="Woyke T."/>
            <person name="Kyrpides N.C."/>
        </authorList>
    </citation>
    <scope>NUCLEOTIDE SEQUENCE [LARGE SCALE GENOMIC DNA]</scope>
    <source>
        <strain evidence="2 3">HL-EbGR7</strain>
    </source>
</reference>
<dbReference type="EMBL" id="CP001339">
    <property type="protein sequence ID" value="ACL74177.1"/>
    <property type="molecule type" value="Genomic_DNA"/>
</dbReference>
<dbReference type="KEGG" id="tgr:Tgr7_3108"/>
<dbReference type="AlphaFoldDB" id="B8GQ30"/>
<dbReference type="STRING" id="396588.Tgr7_3108"/>